<evidence type="ECO:0000256" key="1">
    <source>
        <dbReference type="ARBA" id="ARBA00006540"/>
    </source>
</evidence>
<keyword evidence="3 4" id="KW-0687">Ribonucleoprotein</keyword>
<dbReference type="InterPro" id="IPR044892">
    <property type="entry name" value="Ribosomal_L3_dom_3_arc_sf"/>
</dbReference>
<dbReference type="Pfam" id="PF00297">
    <property type="entry name" value="Ribosomal_L3"/>
    <property type="match status" value="1"/>
</dbReference>
<evidence type="ECO:0000256" key="3">
    <source>
        <dbReference type="ARBA" id="ARBA00023274"/>
    </source>
</evidence>
<reference evidence="5 6" key="1">
    <citation type="submission" date="2016-10" db="EMBL/GenBank/DDBJ databases">
        <title>Genome sequencing of Aspergillus oryzae BCC7051.</title>
        <authorList>
            <person name="Thammarongtham C."/>
            <person name="Vorapreeda T."/>
            <person name="Nookaew I."/>
            <person name="Srisuk T."/>
            <person name="Land M."/>
            <person name="Jeennor S."/>
            <person name="Laoteng K."/>
        </authorList>
    </citation>
    <scope>NUCLEOTIDE SEQUENCE [LARGE SCALE GENOMIC DNA]</scope>
    <source>
        <strain evidence="5 6">BCC7051</strain>
    </source>
</reference>
<dbReference type="FunFam" id="4.10.960.10:FF:000007">
    <property type="entry name" value="Peroxisome biogenesis protein 6"/>
    <property type="match status" value="1"/>
</dbReference>
<evidence type="ECO:0000313" key="6">
    <source>
        <dbReference type="Proteomes" id="UP000190312"/>
    </source>
</evidence>
<proteinExistence type="inferred from homology"/>
<dbReference type="PANTHER" id="PTHR11363:SF5">
    <property type="entry name" value="LARGE RIBOSOMAL SUBUNIT PROTEIN UL3"/>
    <property type="match status" value="1"/>
</dbReference>
<dbReference type="Pfam" id="PF23151">
    <property type="entry name" value="NuiA_2"/>
    <property type="match status" value="1"/>
</dbReference>
<dbReference type="eggNOG" id="KOG0746">
    <property type="taxonomic scope" value="Eukaryota"/>
</dbReference>
<sequence length="674" mass="74793">MGSGGKAEITRYGSLAYLPRKRAARHRGKVKSFPKDDPKKPVHLTASMGYKAGMTTVVRDLDRPGAKMHKKEVVEAVTVIETPPLVAIGVVGYIETPRGLRSLTTVWAEHLSDEVKRRFYKNWYKSKKKAFTKYAKQHAEESGASITRELERIKKYCTVVRVLAHTQIRKTPLKQKKAHLMEIQVNGGSVADKVDFARNLFEKTIEIDSIFEKDEVIDVIAVTKGHGFQGVTSRWGTKKLPRKTHKGLRKVACIGAWHPSHVQWTVARAGQMGYHHRTSCNHKVYRIGKGSDEANASTDFDISKKQITPMGGFVRYGEVKNDFVMVKGSVPGVKKRVMTLRKTLYPQTSRKATEKIELKWVDTSSEFGHGAFQTPEEKRAFLGTLKKDLGTPSNSGGRAGPYNLTAFFRGKTPPVQLQHPIAMPLSRRGHCVIDRIWCWASISSPEVHKLPLCPSIIQLPLKNYPPSSRQIHHLHKPLLVSPHRTRDNTTVSQPTPLQPTISRTMSDDAYMSFLNKANADLDTARAQQAQDSPTVRTETVETGVSVPAPLTSVDAYYISETDEPFEPVALRWDGASRGIFPDASHLSNLISPNADLSSSITTLSPSSFDPRNQYPSALRAVRAAAAESSGGDESAVDVKVFRVEVGPSRIEYYILAVDAEKSLVVGLRTKAVET</sequence>
<dbReference type="Gene3D" id="2.40.30.10">
    <property type="entry name" value="Translation factors"/>
    <property type="match status" value="1"/>
</dbReference>
<dbReference type="InterPro" id="IPR056539">
    <property type="entry name" value="NuiA-like"/>
</dbReference>
<dbReference type="GO" id="GO:0003735">
    <property type="term" value="F:structural constituent of ribosome"/>
    <property type="evidence" value="ECO:0007669"/>
    <property type="project" value="InterPro"/>
</dbReference>
<keyword evidence="2 4" id="KW-0689">Ribosomal protein</keyword>
<dbReference type="PANTHER" id="PTHR11363">
    <property type="entry name" value="60S RIBOSOMAL PROTEIN L3-RELATED"/>
    <property type="match status" value="1"/>
</dbReference>
<protein>
    <submittedName>
        <fullName evidence="5">Ribosomal protein L3</fullName>
    </submittedName>
</protein>
<dbReference type="AlphaFoldDB" id="A0A1S9E0W3"/>
<dbReference type="VEuPathDB" id="FungiDB:AO090026000457"/>
<dbReference type="Gene3D" id="3.30.1430.10">
    <property type="match status" value="1"/>
</dbReference>
<dbReference type="FunFam" id="2.40.30.10:FF:000351">
    <property type="entry name" value="Ribosomal protein L3"/>
    <property type="match status" value="1"/>
</dbReference>
<accession>A0A1S9E0W3</accession>
<dbReference type="GO" id="GO:0022625">
    <property type="term" value="C:cytosolic large ribosomal subunit"/>
    <property type="evidence" value="ECO:0007669"/>
    <property type="project" value="TreeGrafter"/>
</dbReference>
<comment type="caution">
    <text evidence="5">The sequence shown here is derived from an EMBL/GenBank/DDBJ whole genome shotgun (WGS) entry which is preliminary data.</text>
</comment>
<dbReference type="FunFam" id="2.40.30.10:FF:000079">
    <property type="entry name" value="60S ribosomal protein L3"/>
    <property type="match status" value="1"/>
</dbReference>
<dbReference type="InterPro" id="IPR009000">
    <property type="entry name" value="Transl_B-barrel_sf"/>
</dbReference>
<organism evidence="5 6">
    <name type="scientific">Aspergillus oryzae</name>
    <name type="common">Yellow koji mold</name>
    <dbReference type="NCBI Taxonomy" id="5062"/>
    <lineage>
        <taxon>Eukaryota</taxon>
        <taxon>Fungi</taxon>
        <taxon>Dikarya</taxon>
        <taxon>Ascomycota</taxon>
        <taxon>Pezizomycotina</taxon>
        <taxon>Eurotiomycetes</taxon>
        <taxon>Eurotiomycetidae</taxon>
        <taxon>Eurotiales</taxon>
        <taxon>Aspergillaceae</taxon>
        <taxon>Aspergillus</taxon>
        <taxon>Aspergillus subgen. Circumdati</taxon>
    </lineage>
</organism>
<dbReference type="SUPFAM" id="SSF50447">
    <property type="entry name" value="Translation proteins"/>
    <property type="match status" value="1"/>
</dbReference>
<evidence type="ECO:0000256" key="4">
    <source>
        <dbReference type="RuleBase" id="RU003905"/>
    </source>
</evidence>
<comment type="similarity">
    <text evidence="1 4">Belongs to the universal ribosomal protein uL3 family.</text>
</comment>
<dbReference type="Proteomes" id="UP000190312">
    <property type="component" value="Unassembled WGS sequence"/>
</dbReference>
<dbReference type="InterPro" id="IPR019926">
    <property type="entry name" value="Ribosomal_uL3_CS"/>
</dbReference>
<dbReference type="OrthoDB" id="1611972at2759"/>
<evidence type="ECO:0000313" key="5">
    <source>
        <dbReference type="EMBL" id="OOO14836.1"/>
    </source>
</evidence>
<dbReference type="PROSITE" id="PS00474">
    <property type="entry name" value="RIBOSOMAL_L3"/>
    <property type="match status" value="1"/>
</dbReference>
<dbReference type="InterPro" id="IPR045077">
    <property type="entry name" value="L3_arc_euk"/>
</dbReference>
<dbReference type="Gene3D" id="4.10.960.10">
    <property type="entry name" value="Ribosomal protein L3, domain 3"/>
    <property type="match status" value="1"/>
</dbReference>
<evidence type="ECO:0000256" key="2">
    <source>
        <dbReference type="ARBA" id="ARBA00022980"/>
    </source>
</evidence>
<dbReference type="EMBL" id="MKZY01000001">
    <property type="protein sequence ID" value="OOO14836.1"/>
    <property type="molecule type" value="Genomic_DNA"/>
</dbReference>
<dbReference type="FunFam" id="3.30.1430.10:FF:000001">
    <property type="entry name" value="60S ribosomal protein L3"/>
    <property type="match status" value="1"/>
</dbReference>
<name>A0A1S9E0W3_ASPOZ</name>
<gene>
    <name evidence="5" type="ORF">OAory_01034310</name>
</gene>
<dbReference type="GO" id="GO:0003723">
    <property type="term" value="F:RNA binding"/>
    <property type="evidence" value="ECO:0007669"/>
    <property type="project" value="TreeGrafter"/>
</dbReference>
<dbReference type="VEuPathDB" id="FungiDB:AO090026000458"/>
<dbReference type="GO" id="GO:0006412">
    <property type="term" value="P:translation"/>
    <property type="evidence" value="ECO:0007669"/>
    <property type="project" value="InterPro"/>
</dbReference>
<dbReference type="FunFam" id="4.10.960.10:FF:000002">
    <property type="entry name" value="60S ribosomal protein L3"/>
    <property type="match status" value="1"/>
</dbReference>
<dbReference type="InterPro" id="IPR000597">
    <property type="entry name" value="Ribosomal_uL3"/>
</dbReference>